<dbReference type="Gene3D" id="1.10.730.10">
    <property type="entry name" value="Isoleucyl-tRNA Synthetase, Domain 1"/>
    <property type="match status" value="1"/>
</dbReference>
<evidence type="ECO:0000256" key="10">
    <source>
        <dbReference type="RuleBase" id="RU363038"/>
    </source>
</evidence>
<dbReference type="Pfam" id="PF05746">
    <property type="entry name" value="DALR_1"/>
    <property type="match status" value="1"/>
</dbReference>
<dbReference type="InterPro" id="IPR001412">
    <property type="entry name" value="aa-tRNA-synth_I_CS"/>
</dbReference>
<dbReference type="PROSITE" id="PS00178">
    <property type="entry name" value="AA_TRNA_LIGASE_I"/>
    <property type="match status" value="1"/>
</dbReference>
<dbReference type="CDD" id="cd00671">
    <property type="entry name" value="ArgRS_core"/>
    <property type="match status" value="1"/>
</dbReference>
<dbReference type="PRINTS" id="PR01038">
    <property type="entry name" value="TRNASYNTHARG"/>
</dbReference>
<dbReference type="PANTHER" id="PTHR11956">
    <property type="entry name" value="ARGINYL-TRNA SYNTHETASE"/>
    <property type="match status" value="1"/>
</dbReference>
<proteinExistence type="inferred from homology"/>
<keyword evidence="4 9" id="KW-0547">Nucleotide-binding</keyword>
<feature type="domain" description="Arginyl tRNA synthetase N-terminal" evidence="13">
    <location>
        <begin position="5"/>
        <end position="94"/>
    </location>
</feature>
<evidence type="ECO:0000256" key="8">
    <source>
        <dbReference type="ARBA" id="ARBA00049339"/>
    </source>
</evidence>
<dbReference type="NCBIfam" id="TIGR00456">
    <property type="entry name" value="argS"/>
    <property type="match status" value="1"/>
</dbReference>
<dbReference type="SUPFAM" id="SSF55190">
    <property type="entry name" value="Arginyl-tRNA synthetase (ArgRS), N-terminal 'additional' domain"/>
    <property type="match status" value="1"/>
</dbReference>
<dbReference type="InterPro" id="IPR005148">
    <property type="entry name" value="Arg-tRNA-synth_N"/>
</dbReference>
<dbReference type="RefSeq" id="WP_144343400.1">
    <property type="nucleotide sequence ID" value="NZ_VMBP01000004.1"/>
</dbReference>
<evidence type="ECO:0000313" key="15">
    <source>
        <dbReference type="Proteomes" id="UP000315321"/>
    </source>
</evidence>
<evidence type="ECO:0000256" key="3">
    <source>
        <dbReference type="ARBA" id="ARBA00022598"/>
    </source>
</evidence>
<dbReference type="SMART" id="SM00836">
    <property type="entry name" value="DALR_1"/>
    <property type="match status" value="1"/>
</dbReference>
<dbReference type="InterPro" id="IPR036695">
    <property type="entry name" value="Arg-tRNA-synth_N_sf"/>
</dbReference>
<keyword evidence="3 9" id="KW-0436">Ligase</keyword>
<sequence>MNLFAIFADHVRDAVGQLIAEGAVPAGIDTARVVVEPPRDPSHGDLATNAAMVLAKDAGLKPRDLAEKLVARLVTLPGVAKVDVAGPGFINIALDASYWPRVVAAVLEAGSGYGRTDAGAGQAINVEYVSANPTGPMHVGHCRGAVFGDALANLLAFAGWKVTREYYINDAGAQVDVLARSAFLRYREALGEAISIPEGLYPGDYLVPVGKALVTKYGRTLLDKPENEWLPLVRDVSIDAMMAMIRGDLAALNIHHEVFFSERTLHARPNGAPSIIDRMMESLRARDLVYEGRLPPPKGQPVEDWEDREQTLFRAMQFGDDVDRPLMKSDGAYTYFAADIAYHKDKFDRGFKRMIDVWGADHGGYVKRMQAAVKAATNGEGSLDVELCQLVRLLRNGEPVKMSKRAGDFVTLRDVVDEVGRDAVRFMMINRKNDAVLDFDLAKVIEQTRDNPVFYVQYAHARASSILRNAKEAFADLPDAASAFAGEDLTLLSDEGEITLIKQIASYPRIIEQAAVAREPHRLAFYLYELASALHAQWNRGKDLPHLRFIIEDDRKSTYARLALVHAVALIIASGLSVLGVDAPKEMR</sequence>
<dbReference type="InterPro" id="IPR014729">
    <property type="entry name" value="Rossmann-like_a/b/a_fold"/>
</dbReference>
<keyword evidence="5 9" id="KW-0067">ATP-binding</keyword>
<evidence type="ECO:0000256" key="1">
    <source>
        <dbReference type="ARBA" id="ARBA00005594"/>
    </source>
</evidence>
<dbReference type="InterPro" id="IPR035684">
    <property type="entry name" value="ArgRS_core"/>
</dbReference>
<dbReference type="GO" id="GO:0004814">
    <property type="term" value="F:arginine-tRNA ligase activity"/>
    <property type="evidence" value="ECO:0007669"/>
    <property type="project" value="UniProtKB-EC"/>
</dbReference>
<comment type="caution">
    <text evidence="14">The sequence shown here is derived from an EMBL/GenBank/DDBJ whole genome shotgun (WGS) entry which is preliminary data.</text>
</comment>
<keyword evidence="15" id="KW-1185">Reference proteome</keyword>
<keyword evidence="6 9" id="KW-0648">Protein biosynthesis</keyword>
<comment type="subcellular location">
    <subcellularLocation>
        <location evidence="9">Cytoplasm</location>
    </subcellularLocation>
</comment>
<dbReference type="Gene3D" id="3.30.1360.70">
    <property type="entry name" value="Arginyl tRNA synthetase N-terminal domain"/>
    <property type="match status" value="1"/>
</dbReference>
<dbReference type="InterPro" id="IPR009080">
    <property type="entry name" value="tRNAsynth_Ia_anticodon-bd"/>
</dbReference>
<organism evidence="14 15">
    <name type="scientific">Ancylobacter moscoviensis</name>
    <dbReference type="NCBI Taxonomy" id="2597768"/>
    <lineage>
        <taxon>Bacteria</taxon>
        <taxon>Pseudomonadati</taxon>
        <taxon>Pseudomonadota</taxon>
        <taxon>Alphaproteobacteria</taxon>
        <taxon>Hyphomicrobiales</taxon>
        <taxon>Xanthobacteraceae</taxon>
        <taxon>Ancylobacter</taxon>
    </lineage>
</organism>
<keyword evidence="11" id="KW-0472">Membrane</keyword>
<dbReference type="EC" id="6.1.1.19" evidence="9"/>
<evidence type="ECO:0000256" key="4">
    <source>
        <dbReference type="ARBA" id="ARBA00022741"/>
    </source>
</evidence>
<dbReference type="Proteomes" id="UP000315321">
    <property type="component" value="Unassembled WGS sequence"/>
</dbReference>
<comment type="similarity">
    <text evidence="1 9 10">Belongs to the class-I aminoacyl-tRNA synthetase family.</text>
</comment>
<reference evidence="14 15" key="1">
    <citation type="submission" date="2019-07" db="EMBL/GenBank/DDBJ databases">
        <authorList>
            <person name="Grouzdev D.S."/>
        </authorList>
    </citation>
    <scope>NUCLEOTIDE SEQUENCE [LARGE SCALE GENOMIC DNA]</scope>
    <source>
        <strain evidence="14 15">3C</strain>
    </source>
</reference>
<keyword evidence="11" id="KW-0812">Transmembrane</keyword>
<feature type="short sequence motif" description="'HIGH' region" evidence="9">
    <location>
        <begin position="131"/>
        <end position="141"/>
    </location>
</feature>
<dbReference type="InterPro" id="IPR008909">
    <property type="entry name" value="DALR_anticod-bd"/>
</dbReference>
<comment type="subunit">
    <text evidence="9">Monomer.</text>
</comment>
<evidence type="ECO:0000256" key="9">
    <source>
        <dbReference type="HAMAP-Rule" id="MF_00123"/>
    </source>
</evidence>
<dbReference type="Pfam" id="PF00750">
    <property type="entry name" value="tRNA-synt_1d"/>
    <property type="match status" value="2"/>
</dbReference>
<feature type="domain" description="DALR anticodon binding" evidence="12">
    <location>
        <begin position="456"/>
        <end position="587"/>
    </location>
</feature>
<evidence type="ECO:0000313" key="14">
    <source>
        <dbReference type="EMBL" id="TSJ61402.1"/>
    </source>
</evidence>
<gene>
    <name evidence="9" type="primary">argS</name>
    <name evidence="14" type="ORF">FO470_12990</name>
</gene>
<evidence type="ECO:0000256" key="6">
    <source>
        <dbReference type="ARBA" id="ARBA00022917"/>
    </source>
</evidence>
<dbReference type="InterPro" id="IPR001278">
    <property type="entry name" value="Arg-tRNA-ligase"/>
</dbReference>
<evidence type="ECO:0000259" key="12">
    <source>
        <dbReference type="SMART" id="SM00836"/>
    </source>
</evidence>
<keyword evidence="2 9" id="KW-0963">Cytoplasm</keyword>
<dbReference type="SUPFAM" id="SSF52374">
    <property type="entry name" value="Nucleotidylyl transferase"/>
    <property type="match status" value="1"/>
</dbReference>
<feature type="transmembrane region" description="Helical" evidence="11">
    <location>
        <begin position="559"/>
        <end position="581"/>
    </location>
</feature>
<dbReference type="SUPFAM" id="SSF47323">
    <property type="entry name" value="Anticodon-binding domain of a subclass of class I aminoacyl-tRNA synthetases"/>
    <property type="match status" value="1"/>
</dbReference>
<dbReference type="EMBL" id="VMBP01000004">
    <property type="protein sequence ID" value="TSJ61402.1"/>
    <property type="molecule type" value="Genomic_DNA"/>
</dbReference>
<comment type="catalytic activity">
    <reaction evidence="8 9">
        <text>tRNA(Arg) + L-arginine + ATP = L-arginyl-tRNA(Arg) + AMP + diphosphate</text>
        <dbReference type="Rhea" id="RHEA:20301"/>
        <dbReference type="Rhea" id="RHEA-COMP:9658"/>
        <dbReference type="Rhea" id="RHEA-COMP:9673"/>
        <dbReference type="ChEBI" id="CHEBI:30616"/>
        <dbReference type="ChEBI" id="CHEBI:32682"/>
        <dbReference type="ChEBI" id="CHEBI:33019"/>
        <dbReference type="ChEBI" id="CHEBI:78442"/>
        <dbReference type="ChEBI" id="CHEBI:78513"/>
        <dbReference type="ChEBI" id="CHEBI:456215"/>
        <dbReference type="EC" id="6.1.1.19"/>
    </reaction>
</comment>
<evidence type="ECO:0000256" key="7">
    <source>
        <dbReference type="ARBA" id="ARBA00023146"/>
    </source>
</evidence>
<dbReference type="HAMAP" id="MF_00123">
    <property type="entry name" value="Arg_tRNA_synth"/>
    <property type="match status" value="1"/>
</dbReference>
<evidence type="ECO:0000256" key="11">
    <source>
        <dbReference type="SAM" id="Phobius"/>
    </source>
</evidence>
<dbReference type="Gene3D" id="3.40.50.620">
    <property type="entry name" value="HUPs"/>
    <property type="match status" value="1"/>
</dbReference>
<evidence type="ECO:0000259" key="13">
    <source>
        <dbReference type="SMART" id="SM01016"/>
    </source>
</evidence>
<keyword evidence="7 9" id="KW-0030">Aminoacyl-tRNA synthetase</keyword>
<name>A0ABY3DPG1_9HYPH</name>
<evidence type="ECO:0000256" key="5">
    <source>
        <dbReference type="ARBA" id="ARBA00022840"/>
    </source>
</evidence>
<dbReference type="PANTHER" id="PTHR11956:SF5">
    <property type="entry name" value="ARGININE--TRNA LIGASE, CYTOPLASMIC"/>
    <property type="match status" value="1"/>
</dbReference>
<dbReference type="Pfam" id="PF03485">
    <property type="entry name" value="Arg_tRNA_synt_N"/>
    <property type="match status" value="1"/>
</dbReference>
<protein>
    <recommendedName>
        <fullName evidence="9">Arginine--tRNA ligase</fullName>
        <ecNumber evidence="9">6.1.1.19</ecNumber>
    </recommendedName>
    <alternativeName>
        <fullName evidence="9">Arginyl-tRNA synthetase</fullName>
        <shortName evidence="9">ArgRS</shortName>
    </alternativeName>
</protein>
<keyword evidence="11" id="KW-1133">Transmembrane helix</keyword>
<dbReference type="SMART" id="SM01016">
    <property type="entry name" value="Arg_tRNA_synt_N"/>
    <property type="match status" value="1"/>
</dbReference>
<evidence type="ECO:0000256" key="2">
    <source>
        <dbReference type="ARBA" id="ARBA00022490"/>
    </source>
</evidence>
<accession>A0ABY3DPG1</accession>